<evidence type="ECO:0000313" key="2">
    <source>
        <dbReference type="Proteomes" id="UP001595921"/>
    </source>
</evidence>
<organism evidence="1 2">
    <name type="scientific">Halobium salinum</name>
    <dbReference type="NCBI Taxonomy" id="1364940"/>
    <lineage>
        <taxon>Archaea</taxon>
        <taxon>Methanobacteriati</taxon>
        <taxon>Methanobacteriota</taxon>
        <taxon>Stenosarchaea group</taxon>
        <taxon>Halobacteria</taxon>
        <taxon>Halobacteriales</taxon>
        <taxon>Haloferacaceae</taxon>
        <taxon>Halobium</taxon>
    </lineage>
</organism>
<accession>A0ABD5PDB7</accession>
<evidence type="ECO:0008006" key="3">
    <source>
        <dbReference type="Google" id="ProtNLM"/>
    </source>
</evidence>
<evidence type="ECO:0000313" key="1">
    <source>
        <dbReference type="EMBL" id="MFC4358865.1"/>
    </source>
</evidence>
<dbReference type="EMBL" id="JBHSDS010000007">
    <property type="protein sequence ID" value="MFC4358865.1"/>
    <property type="molecule type" value="Genomic_DNA"/>
</dbReference>
<keyword evidence="2" id="KW-1185">Reference proteome</keyword>
<comment type="caution">
    <text evidence="1">The sequence shown here is derived from an EMBL/GenBank/DDBJ whole genome shotgun (WGS) entry which is preliminary data.</text>
</comment>
<proteinExistence type="predicted"/>
<dbReference type="Proteomes" id="UP001595921">
    <property type="component" value="Unassembled WGS sequence"/>
</dbReference>
<sequence>MRRRALLQAGALSAALASAGCLASVQQSVNGRVYFDYGHSDIHRADEPYVRGGLDDESDAWTAGRLFTEPPTDPVFTDRVDADEEGGFVDDVRDVDYDRRFVLLFEARMTADDPYRVGPGPVLGAEPRWTGWRELTLPLEYQPEDSLGSDLADAKQLVCTLVVHFVTHPEEEPLRTKPESATVELYDDEGSRRGGTVTVTAGESS</sequence>
<dbReference type="RefSeq" id="WP_267619786.1">
    <property type="nucleotide sequence ID" value="NZ_JAODIW010000004.1"/>
</dbReference>
<name>A0ABD5PDB7_9EURY</name>
<dbReference type="AlphaFoldDB" id="A0ABD5PDB7"/>
<reference evidence="1 2" key="1">
    <citation type="journal article" date="2019" name="Int. J. Syst. Evol. Microbiol.">
        <title>The Global Catalogue of Microorganisms (GCM) 10K type strain sequencing project: providing services to taxonomists for standard genome sequencing and annotation.</title>
        <authorList>
            <consortium name="The Broad Institute Genomics Platform"/>
            <consortium name="The Broad Institute Genome Sequencing Center for Infectious Disease"/>
            <person name="Wu L."/>
            <person name="Ma J."/>
        </authorList>
    </citation>
    <scope>NUCLEOTIDE SEQUENCE [LARGE SCALE GENOMIC DNA]</scope>
    <source>
        <strain evidence="1 2">CGMCC 1.12553</strain>
    </source>
</reference>
<gene>
    <name evidence="1" type="ORF">ACFO0N_13025</name>
</gene>
<protein>
    <recommendedName>
        <fullName evidence="3">Lipoprotein</fullName>
    </recommendedName>
</protein>
<dbReference type="PROSITE" id="PS51257">
    <property type="entry name" value="PROKAR_LIPOPROTEIN"/>
    <property type="match status" value="1"/>
</dbReference>